<proteinExistence type="predicted"/>
<dbReference type="EMBL" id="LAZR01054276">
    <property type="protein sequence ID" value="KKK78903.1"/>
    <property type="molecule type" value="Genomic_DNA"/>
</dbReference>
<accession>A0A0F8YC22</accession>
<reference evidence="1" key="1">
    <citation type="journal article" date="2015" name="Nature">
        <title>Complex archaea that bridge the gap between prokaryotes and eukaryotes.</title>
        <authorList>
            <person name="Spang A."/>
            <person name="Saw J.H."/>
            <person name="Jorgensen S.L."/>
            <person name="Zaremba-Niedzwiedzka K."/>
            <person name="Martijn J."/>
            <person name="Lind A.E."/>
            <person name="van Eijk R."/>
            <person name="Schleper C."/>
            <person name="Guy L."/>
            <person name="Ettema T.J."/>
        </authorList>
    </citation>
    <scope>NUCLEOTIDE SEQUENCE</scope>
</reference>
<name>A0A0F8YC22_9ZZZZ</name>
<dbReference type="AlphaFoldDB" id="A0A0F8YC22"/>
<sequence length="111" mass="12660">MTVKPNKQIFIELDGKQRELRFTWKALCILEREVGLQFSDLAIQMASGSFGFGRITQILWAALSHAKDPNNKTSTWVFPFTVSELEGILDTTKLDKYGDLVMDAWEMAFPD</sequence>
<feature type="non-terminal residue" evidence="1">
    <location>
        <position position="111"/>
    </location>
</feature>
<gene>
    <name evidence="1" type="ORF">LCGC14_2838860</name>
</gene>
<protein>
    <submittedName>
        <fullName evidence="1">Uncharacterized protein</fullName>
    </submittedName>
</protein>
<organism evidence="1">
    <name type="scientific">marine sediment metagenome</name>
    <dbReference type="NCBI Taxonomy" id="412755"/>
    <lineage>
        <taxon>unclassified sequences</taxon>
        <taxon>metagenomes</taxon>
        <taxon>ecological metagenomes</taxon>
    </lineage>
</organism>
<comment type="caution">
    <text evidence="1">The sequence shown here is derived from an EMBL/GenBank/DDBJ whole genome shotgun (WGS) entry which is preliminary data.</text>
</comment>
<evidence type="ECO:0000313" key="1">
    <source>
        <dbReference type="EMBL" id="KKK78903.1"/>
    </source>
</evidence>